<dbReference type="InterPro" id="IPR055235">
    <property type="entry name" value="ASD1_cat"/>
</dbReference>
<dbReference type="Pfam" id="PF22848">
    <property type="entry name" value="ASD1_dom"/>
    <property type="match status" value="1"/>
</dbReference>
<dbReference type="EC" id="3.2.1.55" evidence="3"/>
<dbReference type="RefSeq" id="WP_223928583.1">
    <property type="nucleotide sequence ID" value="NZ_BPTU01000002.1"/>
</dbReference>
<accession>A0A9R1CZA2</accession>
<dbReference type="GO" id="GO:0046373">
    <property type="term" value="P:L-arabinose metabolic process"/>
    <property type="evidence" value="ECO:0007669"/>
    <property type="project" value="InterPro"/>
</dbReference>
<organism evidence="8 9">
    <name type="scientific">Prevotella lacticifex</name>
    <dbReference type="NCBI Taxonomy" id="2854755"/>
    <lineage>
        <taxon>Bacteria</taxon>
        <taxon>Pseudomonadati</taxon>
        <taxon>Bacteroidota</taxon>
        <taxon>Bacteroidia</taxon>
        <taxon>Bacteroidales</taxon>
        <taxon>Prevotellaceae</taxon>
        <taxon>Prevotella</taxon>
    </lineage>
</organism>
<dbReference type="GeneID" id="72466180"/>
<evidence type="ECO:0000256" key="6">
    <source>
        <dbReference type="SAM" id="SignalP"/>
    </source>
</evidence>
<evidence type="ECO:0000256" key="4">
    <source>
        <dbReference type="ARBA" id="ARBA00022729"/>
    </source>
</evidence>
<comment type="similarity">
    <text evidence="2">Belongs to the glycosyl hydrolase 51 family.</text>
</comment>
<name>A0A9R1CZA2_9BACT</name>
<feature type="signal peptide" evidence="6">
    <location>
        <begin position="1"/>
        <end position="23"/>
    </location>
</feature>
<dbReference type="SUPFAM" id="SSF75005">
    <property type="entry name" value="Arabinanase/levansucrase/invertase"/>
    <property type="match status" value="1"/>
</dbReference>
<dbReference type="Pfam" id="PF06964">
    <property type="entry name" value="Alpha-L-AF_C"/>
    <property type="match status" value="1"/>
</dbReference>
<keyword evidence="5" id="KW-0378">Hydrolase</keyword>
<dbReference type="InterPro" id="IPR051563">
    <property type="entry name" value="Glycosyl_Hydrolase_51"/>
</dbReference>
<dbReference type="PANTHER" id="PTHR31776:SF26">
    <property type="entry name" value="SECRETED ARABINOSIDASE"/>
    <property type="match status" value="1"/>
</dbReference>
<dbReference type="PANTHER" id="PTHR31776">
    <property type="entry name" value="ALPHA-L-ARABINOFURANOSIDASE 1"/>
    <property type="match status" value="1"/>
</dbReference>
<keyword evidence="9" id="KW-1185">Reference proteome</keyword>
<proteinExistence type="inferred from homology"/>
<evidence type="ECO:0000256" key="3">
    <source>
        <dbReference type="ARBA" id="ARBA00012670"/>
    </source>
</evidence>
<dbReference type="Proteomes" id="UP000825483">
    <property type="component" value="Unassembled WGS sequence"/>
</dbReference>
<feature type="domain" description="Alpha-L-arabinofuranosidase C-terminal" evidence="7">
    <location>
        <begin position="677"/>
        <end position="859"/>
    </location>
</feature>
<gene>
    <name evidence="8" type="ORF">PRLR5076_26290</name>
</gene>
<comment type="caution">
    <text evidence="8">The sequence shown here is derived from an EMBL/GenBank/DDBJ whole genome shotgun (WGS) entry which is preliminary data.</text>
</comment>
<dbReference type="Gene3D" id="2.60.120.260">
    <property type="entry name" value="Galactose-binding domain-like"/>
    <property type="match status" value="1"/>
</dbReference>
<evidence type="ECO:0000256" key="1">
    <source>
        <dbReference type="ARBA" id="ARBA00001462"/>
    </source>
</evidence>
<protein>
    <recommendedName>
        <fullName evidence="3">non-reducing end alpha-L-arabinofuranosidase</fullName>
        <ecNumber evidence="3">3.2.1.55</ecNumber>
    </recommendedName>
</protein>
<dbReference type="InterPro" id="IPR023296">
    <property type="entry name" value="Glyco_hydro_beta-prop_sf"/>
</dbReference>
<evidence type="ECO:0000313" key="9">
    <source>
        <dbReference type="Proteomes" id="UP000825483"/>
    </source>
</evidence>
<keyword evidence="4 6" id="KW-0732">Signal</keyword>
<dbReference type="Pfam" id="PF22847">
    <property type="entry name" value="BT_3657-like_N"/>
    <property type="match status" value="1"/>
</dbReference>
<dbReference type="InterPro" id="IPR055133">
    <property type="entry name" value="BT_3657-like_N"/>
</dbReference>
<comment type="catalytic activity">
    <reaction evidence="1">
        <text>Hydrolysis of terminal non-reducing alpha-L-arabinofuranoside residues in alpha-L-arabinosides.</text>
        <dbReference type="EC" id="3.2.1.55"/>
    </reaction>
</comment>
<sequence>MIYRKLLLLTALMIAATTPKAGAQQPTPHYEIAGRDTTCRIFLYSPEPTKGVHAAYLTGKGTWQDMGQLCASDYGPWGKEKKMYDPYVLHAQDGTWRLLFAVNSYAPCFGAAYSDDLVTWRPQDFPRMKERGVLSPLATQKDAENIGIYFKTNDGSTHYVLASNDFRHFSESGTTAGTVGWLRDSATIDGRRYPGNAFNVSKKQYDRLANHFINTANEAKENSESLRDDKRRFGHTTATVKAVLDVDMQKRKKISDHMMGVFFEDISYAADGGLYAELVQNRDFEYSKEDHRGWTATTAWTSNKPVVIDSCNPISKNTPHYAVIARRDTLYNVGWGGISAAPMQKYDFSVFARNAEGGNNVLQVALIGDDGTVTAKGRIKLKGHVWQRYSLPLAVDSKATRQNVRLALTTLKDGCIDVDMVSLFPNDTFKGHGLRKDLAQAVADLHPKFVRFPGGCMSHGQGIGNIYHWQESIGPWQDRKPAKNIWSYHQTRGLGFYEFFQFCEDIGAEPLPVLAAGVPCQNSAADSDGYAGQQGGIDMKDMPAYCQEILHLIEWANGDTATSEWARMRARAGHPKPFNLKYIGIGNEDLISTAFEERYGMICKAVKDKFPEITVCGTVGPFHNPSSDYIEGWKFANAHKDIIDMVDEHYYESPGWFLHHQDYYDGYDRRGPKVYLGEWASRGSRVENALVEAIHLCNLERNGDIVDMASYAPLFCKEGHSNWNPDLIYFNNDSITRLTPSYYTQKLWGTTAGNEYIYSRLQIADSLRYRVAASIVGKLSADDESAGITPGNEAAKQPVGQLWLKLVNALPYHLEIAVNGLAIPNGTECYGFTGAPNDSQVEPYRSSIKGSALSLPPYSVVIVPLNGYNSK</sequence>
<dbReference type="InterPro" id="IPR017853">
    <property type="entry name" value="GH"/>
</dbReference>
<dbReference type="SUPFAM" id="SSF51445">
    <property type="entry name" value="(Trans)glycosidases"/>
    <property type="match status" value="1"/>
</dbReference>
<dbReference type="InterPro" id="IPR010720">
    <property type="entry name" value="Alpha-L-AF_C"/>
</dbReference>
<feature type="chain" id="PRO_5040263838" description="non-reducing end alpha-L-arabinofuranosidase" evidence="6">
    <location>
        <begin position="24"/>
        <end position="871"/>
    </location>
</feature>
<evidence type="ECO:0000259" key="7">
    <source>
        <dbReference type="SMART" id="SM00813"/>
    </source>
</evidence>
<reference evidence="8" key="1">
    <citation type="journal article" date="2022" name="Int. J. Syst. Evol. Microbiol.">
        <title>Prevotella lacticifex sp. nov., isolated from the rumen of cows.</title>
        <authorList>
            <person name="Shinkai T."/>
            <person name="Ikeyama N."/>
            <person name="Kumagai M."/>
            <person name="Ohmori H."/>
            <person name="Sakamoto M."/>
            <person name="Ohkuma M."/>
            <person name="Mitsumori M."/>
        </authorList>
    </citation>
    <scope>NUCLEOTIDE SEQUENCE</scope>
    <source>
        <strain evidence="8">R5076</strain>
    </source>
</reference>
<dbReference type="AlphaFoldDB" id="A0A9R1CZA2"/>
<evidence type="ECO:0000256" key="2">
    <source>
        <dbReference type="ARBA" id="ARBA00007186"/>
    </source>
</evidence>
<dbReference type="Gene3D" id="3.20.20.80">
    <property type="entry name" value="Glycosidases"/>
    <property type="match status" value="1"/>
</dbReference>
<evidence type="ECO:0000313" key="8">
    <source>
        <dbReference type="EMBL" id="GJG59778.1"/>
    </source>
</evidence>
<dbReference type="SMART" id="SM00813">
    <property type="entry name" value="Alpha-L-AF_C"/>
    <property type="match status" value="1"/>
</dbReference>
<evidence type="ECO:0000256" key="5">
    <source>
        <dbReference type="ARBA" id="ARBA00022801"/>
    </source>
</evidence>
<dbReference type="EMBL" id="BPUB01000002">
    <property type="protein sequence ID" value="GJG59778.1"/>
    <property type="molecule type" value="Genomic_DNA"/>
</dbReference>
<dbReference type="GO" id="GO:0046556">
    <property type="term" value="F:alpha-L-arabinofuranosidase activity"/>
    <property type="evidence" value="ECO:0007669"/>
    <property type="project" value="UniProtKB-EC"/>
</dbReference>